<name>A0AAP5LRI6_PAEAM</name>
<accession>A0AAP5LRI6</accession>
<feature type="domain" description="Glycosyl transferase family 1" evidence="1">
    <location>
        <begin position="192"/>
        <end position="349"/>
    </location>
</feature>
<dbReference type="RefSeq" id="WP_310145223.1">
    <property type="nucleotide sequence ID" value="NZ_JAVDTR010000019.1"/>
</dbReference>
<protein>
    <submittedName>
        <fullName evidence="3">Glycosyltransferase involved in cell wall biosynthesis</fullName>
    </submittedName>
</protein>
<dbReference type="InterPro" id="IPR028098">
    <property type="entry name" value="Glyco_trans_4-like_N"/>
</dbReference>
<evidence type="ECO:0000313" key="4">
    <source>
        <dbReference type="Proteomes" id="UP001254832"/>
    </source>
</evidence>
<organism evidence="3 4">
    <name type="scientific">Paenibacillus amylolyticus</name>
    <dbReference type="NCBI Taxonomy" id="1451"/>
    <lineage>
        <taxon>Bacteria</taxon>
        <taxon>Bacillati</taxon>
        <taxon>Bacillota</taxon>
        <taxon>Bacilli</taxon>
        <taxon>Bacillales</taxon>
        <taxon>Paenibacillaceae</taxon>
        <taxon>Paenibacillus</taxon>
    </lineage>
</organism>
<dbReference type="Proteomes" id="UP001254832">
    <property type="component" value="Unassembled WGS sequence"/>
</dbReference>
<dbReference type="EMBL" id="JAVDTR010000019">
    <property type="protein sequence ID" value="MDR6726725.1"/>
    <property type="molecule type" value="Genomic_DNA"/>
</dbReference>
<dbReference type="Pfam" id="PF00534">
    <property type="entry name" value="Glycos_transf_1"/>
    <property type="match status" value="1"/>
</dbReference>
<feature type="domain" description="Glycosyltransferase subfamily 4-like N-terminal" evidence="2">
    <location>
        <begin position="15"/>
        <end position="178"/>
    </location>
</feature>
<sequence length="385" mass="44149">MRLALFTDTYAPDTNGVAATLERWSTHMRRRGIEHLLFTPNSIIESNDDCPVRPVANIPFFLYPECRIALPSRTSTYKQLQAFQPDLLHISTPFNMGLLGLRYAHKYHLPHVVSYHTHFDRYLEYYRLKSMIPLYWKYVQWFHRGADATFAPSLETLESLHKQGIQRLKQWSRGIDCNLYTPDKRNSEFRIRHGITAPLILLYVGRIAPEKDIGTLTMAMQHLPAELQSRIHWVIVGDGPLLPKMRQQAPANVTFTGYLHGDELAHMYASADLFVFPSCTETFGNVVLEAMASGLPVLAANAGGVRDLVADHRSGILFEPGRADALIREIGLWANHPEQLKVMGIHGRKLAHQRSWENIFDQLIEDYEKIIEQRNRRFKTTFSSA</sequence>
<reference evidence="3" key="1">
    <citation type="submission" date="2023-07" db="EMBL/GenBank/DDBJ databases">
        <title>Sorghum-associated microbial communities from plants grown in Nebraska, USA.</title>
        <authorList>
            <person name="Schachtman D."/>
        </authorList>
    </citation>
    <scope>NUCLEOTIDE SEQUENCE</scope>
    <source>
        <strain evidence="3">BE80</strain>
    </source>
</reference>
<dbReference type="PANTHER" id="PTHR45947:SF3">
    <property type="entry name" value="SULFOQUINOVOSYL TRANSFERASE SQD2"/>
    <property type="match status" value="1"/>
</dbReference>
<dbReference type="PANTHER" id="PTHR45947">
    <property type="entry name" value="SULFOQUINOVOSYL TRANSFERASE SQD2"/>
    <property type="match status" value="1"/>
</dbReference>
<dbReference type="SUPFAM" id="SSF53756">
    <property type="entry name" value="UDP-Glycosyltransferase/glycogen phosphorylase"/>
    <property type="match status" value="1"/>
</dbReference>
<dbReference type="InterPro" id="IPR050194">
    <property type="entry name" value="Glycosyltransferase_grp1"/>
</dbReference>
<evidence type="ECO:0000259" key="1">
    <source>
        <dbReference type="Pfam" id="PF00534"/>
    </source>
</evidence>
<proteinExistence type="predicted"/>
<comment type="caution">
    <text evidence="3">The sequence shown here is derived from an EMBL/GenBank/DDBJ whole genome shotgun (WGS) entry which is preliminary data.</text>
</comment>
<dbReference type="CDD" id="cd03814">
    <property type="entry name" value="GT4-like"/>
    <property type="match status" value="1"/>
</dbReference>
<dbReference type="Pfam" id="PF13439">
    <property type="entry name" value="Glyco_transf_4"/>
    <property type="match status" value="1"/>
</dbReference>
<dbReference type="Gene3D" id="3.40.50.2000">
    <property type="entry name" value="Glycogen Phosphorylase B"/>
    <property type="match status" value="2"/>
</dbReference>
<dbReference type="InterPro" id="IPR001296">
    <property type="entry name" value="Glyco_trans_1"/>
</dbReference>
<gene>
    <name evidence="3" type="ORF">J2W91_005247</name>
</gene>
<dbReference type="AlphaFoldDB" id="A0AAP5LRI6"/>
<dbReference type="GO" id="GO:0016758">
    <property type="term" value="F:hexosyltransferase activity"/>
    <property type="evidence" value="ECO:0007669"/>
    <property type="project" value="TreeGrafter"/>
</dbReference>
<evidence type="ECO:0000313" key="3">
    <source>
        <dbReference type="EMBL" id="MDR6726725.1"/>
    </source>
</evidence>
<evidence type="ECO:0000259" key="2">
    <source>
        <dbReference type="Pfam" id="PF13439"/>
    </source>
</evidence>